<dbReference type="EMBL" id="CP080590">
    <property type="protein sequence ID" value="QYO75204.1"/>
    <property type="molecule type" value="Genomic_DNA"/>
</dbReference>
<accession>A0ABX8WCC1</accession>
<dbReference type="CDD" id="cd08191">
    <property type="entry name" value="Fe-ADH-like"/>
    <property type="match status" value="1"/>
</dbReference>
<proteinExistence type="inferred from homology"/>
<comment type="similarity">
    <text evidence="1">Belongs to the iron-containing alcohol dehydrogenase family.</text>
</comment>
<sequence>MFGVNRSPRNVVFGEGQRASIGRFAAQLGRRALVVTDARMENLPEFKAILDQLDAVGLKHATYCGVEAELPAASLDGGVVVGQALDADVVLGIGGGSCLDAAKVIALLLSHGGRPSDYYGEFKVPGPTLPVIAVPTTSGTGSEATPVAVVSDKDRALKVGIASPHLVPHTAICDPELTYTCPPALTAIAGADALVHAIEAFTTKPRTTDGALVHDHVFLGKNVTSDLYALEAVRRIGVGLARACSHPDDVQARADVMLGSLLAGQAFGVAGTSICHAAQYPIGARTHTPHGLGVAAMLPYALEFNRHHAGREIAQIGMALGAVGTDVAEQEAVEVTIVFIENLLANIGVPPNLEALGLAATDLDWTAENAMSANRLIKNNPRTIELSDMAALLRAAHAGDRMQLRQTEHRETAS</sequence>
<dbReference type="PANTHER" id="PTHR11496">
    <property type="entry name" value="ALCOHOL DEHYDROGENASE"/>
    <property type="match status" value="1"/>
</dbReference>
<feature type="domain" description="Alcohol dehydrogenase iron-type/glycerol dehydrogenase GldA" evidence="3">
    <location>
        <begin position="8"/>
        <end position="175"/>
    </location>
</feature>
<keyword evidence="6" id="KW-1185">Reference proteome</keyword>
<dbReference type="InterPro" id="IPR056798">
    <property type="entry name" value="ADH_Fe_C"/>
</dbReference>
<feature type="domain" description="Fe-containing alcohol dehydrogenase-like C-terminal" evidence="4">
    <location>
        <begin position="186"/>
        <end position="396"/>
    </location>
</feature>
<reference evidence="5 6" key="1">
    <citation type="submission" date="2021-08" db="EMBL/GenBank/DDBJ databases">
        <title>Devosia salina sp. nov., isolated from the South China Sea sediment.</title>
        <authorList>
            <person name="Zhou Z."/>
        </authorList>
    </citation>
    <scope>NUCLEOTIDE SEQUENCE [LARGE SCALE GENOMIC DNA]</scope>
    <source>
        <strain evidence="5 6">SCS-3</strain>
    </source>
</reference>
<evidence type="ECO:0000313" key="5">
    <source>
        <dbReference type="EMBL" id="QYO75204.1"/>
    </source>
</evidence>
<dbReference type="Pfam" id="PF00465">
    <property type="entry name" value="Fe-ADH"/>
    <property type="match status" value="1"/>
</dbReference>
<organism evidence="5 6">
    <name type="scientific">Devosia salina</name>
    <dbReference type="NCBI Taxonomy" id="2860336"/>
    <lineage>
        <taxon>Bacteria</taxon>
        <taxon>Pseudomonadati</taxon>
        <taxon>Pseudomonadota</taxon>
        <taxon>Alphaproteobacteria</taxon>
        <taxon>Hyphomicrobiales</taxon>
        <taxon>Devosiaceae</taxon>
        <taxon>Devosia</taxon>
    </lineage>
</organism>
<evidence type="ECO:0000259" key="3">
    <source>
        <dbReference type="Pfam" id="PF00465"/>
    </source>
</evidence>
<dbReference type="Pfam" id="PF25137">
    <property type="entry name" value="ADH_Fe_C"/>
    <property type="match status" value="1"/>
</dbReference>
<evidence type="ECO:0000256" key="2">
    <source>
        <dbReference type="ARBA" id="ARBA00023002"/>
    </source>
</evidence>
<dbReference type="Gene3D" id="3.40.50.1970">
    <property type="match status" value="1"/>
</dbReference>
<dbReference type="InterPro" id="IPR039697">
    <property type="entry name" value="Alcohol_dehydrogenase_Fe"/>
</dbReference>
<dbReference type="RefSeq" id="WP_220303668.1">
    <property type="nucleotide sequence ID" value="NZ_CP080590.1"/>
</dbReference>
<dbReference type="InterPro" id="IPR001670">
    <property type="entry name" value="ADH_Fe/GldA"/>
</dbReference>
<dbReference type="PANTHER" id="PTHR11496:SF102">
    <property type="entry name" value="ALCOHOL DEHYDROGENASE 4"/>
    <property type="match status" value="1"/>
</dbReference>
<dbReference type="SUPFAM" id="SSF56796">
    <property type="entry name" value="Dehydroquinate synthase-like"/>
    <property type="match status" value="1"/>
</dbReference>
<dbReference type="Proteomes" id="UP000825799">
    <property type="component" value="Chromosome"/>
</dbReference>
<evidence type="ECO:0000313" key="6">
    <source>
        <dbReference type="Proteomes" id="UP000825799"/>
    </source>
</evidence>
<gene>
    <name evidence="5" type="ORF">K1X15_11100</name>
</gene>
<protein>
    <submittedName>
        <fullName evidence="5">Iron-containing alcohol dehydrogenase</fullName>
    </submittedName>
</protein>
<name>A0ABX8WCC1_9HYPH</name>
<evidence type="ECO:0000256" key="1">
    <source>
        <dbReference type="ARBA" id="ARBA00007358"/>
    </source>
</evidence>
<evidence type="ECO:0000259" key="4">
    <source>
        <dbReference type="Pfam" id="PF25137"/>
    </source>
</evidence>
<keyword evidence="2" id="KW-0560">Oxidoreductase</keyword>
<dbReference type="Gene3D" id="1.20.1090.10">
    <property type="entry name" value="Dehydroquinate synthase-like - alpha domain"/>
    <property type="match status" value="1"/>
</dbReference>